<dbReference type="Gene3D" id="3.30.460.10">
    <property type="entry name" value="Beta Polymerase, domain 2"/>
    <property type="match status" value="1"/>
</dbReference>
<dbReference type="InterPro" id="IPR043519">
    <property type="entry name" value="NT_sf"/>
</dbReference>
<dbReference type="Gene3D" id="1.20.120.330">
    <property type="entry name" value="Nucleotidyltransferases domain 2"/>
    <property type="match status" value="1"/>
</dbReference>
<dbReference type="SUPFAM" id="SSF81301">
    <property type="entry name" value="Nucleotidyltransferase"/>
    <property type="match status" value="1"/>
</dbReference>
<dbReference type="AlphaFoldDB" id="A0A9X1TQS9"/>
<protein>
    <submittedName>
        <fullName evidence="1">Oxalate:formate antiporter</fullName>
    </submittedName>
</protein>
<comment type="caution">
    <text evidence="1">The sequence shown here is derived from an EMBL/GenBank/DDBJ whole genome shotgun (WGS) entry which is preliminary data.</text>
</comment>
<gene>
    <name evidence="1" type="ORF">L0661_02475</name>
</gene>
<proteinExistence type="predicted"/>
<reference evidence="1" key="1">
    <citation type="submission" date="2022-01" db="EMBL/GenBank/DDBJ databases">
        <title>Novel species in genus Dyadobacter.</title>
        <authorList>
            <person name="Ma C."/>
        </authorList>
    </citation>
    <scope>NUCLEOTIDE SEQUENCE</scope>
    <source>
        <strain evidence="1">CY357</strain>
    </source>
</reference>
<evidence type="ECO:0000313" key="2">
    <source>
        <dbReference type="Proteomes" id="UP001139411"/>
    </source>
</evidence>
<name>A0A9X1TQS9_9BACT</name>
<dbReference type="Proteomes" id="UP001139411">
    <property type="component" value="Unassembled WGS sequence"/>
</dbReference>
<sequence length="264" mass="30175">MKPIYFQEFVTSFSEILSSNNEFLALAAGGSWIDGRMDQYSDIDLVIVHQSETISFEDKKALAESAGDLLACFTGEHVGEPRLLICLYNNPMLHVDLKFVCLPDMASRVEDPVIIWERNGVLTDVLTQSVAKFPHPDLQWIEDRFWVWVHYAAAKIGRGEYFETTTFFSFIQQTVLGPLALISNNELPKGVRKIEFLLPEQDLTFMKNTMAEHNAESCLNALQNTVRYYRLLREATKPDSLQINHRAEQAVMAYLSDYTNHSSR</sequence>
<dbReference type="RefSeq" id="WP_235176658.1">
    <property type="nucleotide sequence ID" value="NZ_JAKFFV010000002.1"/>
</dbReference>
<evidence type="ECO:0000313" key="1">
    <source>
        <dbReference type="EMBL" id="MCF2497154.1"/>
    </source>
</evidence>
<accession>A0A9X1TQS9</accession>
<organism evidence="1 2">
    <name type="scientific">Dyadobacter chenhuakuii</name>
    <dbReference type="NCBI Taxonomy" id="2909339"/>
    <lineage>
        <taxon>Bacteria</taxon>
        <taxon>Pseudomonadati</taxon>
        <taxon>Bacteroidota</taxon>
        <taxon>Cytophagia</taxon>
        <taxon>Cytophagales</taxon>
        <taxon>Spirosomataceae</taxon>
        <taxon>Dyadobacter</taxon>
    </lineage>
</organism>
<dbReference type="EMBL" id="JAKFFV010000002">
    <property type="protein sequence ID" value="MCF2497154.1"/>
    <property type="molecule type" value="Genomic_DNA"/>
</dbReference>